<sequence>MVDRANSKIGYAIDKNLLDIPTPHIIENSGSTKEYPYVFAADDAFSLKTYMLKPYPGGISELSQRIYNYRVCRAQRVIENTFGIMATRFRVYRRPIIASVDIARNVVKATIALHNFLIITQRSQDMYNYCPRNFPDQNGTRGRIIPGQWRQEVGTTCLSRLQRNARGSNNSSRSAQQVRDDYKDYFNSPEGAVIWQNNAVTATTDPFDLY</sequence>
<evidence type="ECO:0000313" key="4">
    <source>
        <dbReference type="Proteomes" id="UP001152795"/>
    </source>
</evidence>
<dbReference type="Proteomes" id="UP001152795">
    <property type="component" value="Unassembled WGS sequence"/>
</dbReference>
<dbReference type="OrthoDB" id="1681765at2759"/>
<evidence type="ECO:0000256" key="2">
    <source>
        <dbReference type="ARBA" id="ARBA00022723"/>
    </source>
</evidence>
<accession>A0A6S7G639</accession>
<dbReference type="InterPro" id="IPR027806">
    <property type="entry name" value="HARBI1_dom"/>
</dbReference>
<name>A0A6S7G639_PARCT</name>
<protein>
    <submittedName>
        <fullName evidence="3">Uncharacterized protein</fullName>
    </submittedName>
</protein>
<dbReference type="Pfam" id="PF13359">
    <property type="entry name" value="DDE_Tnp_4"/>
    <property type="match status" value="1"/>
</dbReference>
<reference evidence="3" key="1">
    <citation type="submission" date="2020-04" db="EMBL/GenBank/DDBJ databases">
        <authorList>
            <person name="Alioto T."/>
            <person name="Alioto T."/>
            <person name="Gomez Garrido J."/>
        </authorList>
    </citation>
    <scope>NUCLEOTIDE SEQUENCE</scope>
    <source>
        <strain evidence="3">A484AB</strain>
    </source>
</reference>
<dbReference type="AlphaFoldDB" id="A0A6S7G639"/>
<dbReference type="EMBL" id="CACRXK020001167">
    <property type="protein sequence ID" value="CAB3987398.1"/>
    <property type="molecule type" value="Genomic_DNA"/>
</dbReference>
<evidence type="ECO:0000313" key="3">
    <source>
        <dbReference type="EMBL" id="CAB3987398.1"/>
    </source>
</evidence>
<comment type="cofactor">
    <cofactor evidence="1">
        <name>a divalent metal cation</name>
        <dbReference type="ChEBI" id="CHEBI:60240"/>
    </cofactor>
</comment>
<keyword evidence="2" id="KW-0479">Metal-binding</keyword>
<comment type="caution">
    <text evidence="3">The sequence shown here is derived from an EMBL/GenBank/DDBJ whole genome shotgun (WGS) entry which is preliminary data.</text>
</comment>
<keyword evidence="4" id="KW-1185">Reference proteome</keyword>
<gene>
    <name evidence="3" type="ORF">PACLA_8A005706</name>
</gene>
<proteinExistence type="predicted"/>
<evidence type="ECO:0000256" key="1">
    <source>
        <dbReference type="ARBA" id="ARBA00001968"/>
    </source>
</evidence>
<organism evidence="3 4">
    <name type="scientific">Paramuricea clavata</name>
    <name type="common">Red gorgonian</name>
    <name type="synonym">Violescent sea-whip</name>
    <dbReference type="NCBI Taxonomy" id="317549"/>
    <lineage>
        <taxon>Eukaryota</taxon>
        <taxon>Metazoa</taxon>
        <taxon>Cnidaria</taxon>
        <taxon>Anthozoa</taxon>
        <taxon>Octocorallia</taxon>
        <taxon>Malacalcyonacea</taxon>
        <taxon>Plexauridae</taxon>
        <taxon>Paramuricea</taxon>
    </lineage>
</organism>
<dbReference type="GO" id="GO:0046872">
    <property type="term" value="F:metal ion binding"/>
    <property type="evidence" value="ECO:0007669"/>
    <property type="project" value="UniProtKB-KW"/>
</dbReference>